<accession>A0ABQ5K640</accession>
<sequence>MNFGALSHLFRPVVSSKPAPVKNTKAEPDPESVDVLSLVMNPLFTNRMRSYQKYEVDAISKELPGLMKYYFTPLLKKHMLPDNVAIFKGIDALFSRSLILPSGNHKEIIEKIASQDNILSQAFFCLQCILSPNEIFHLKKGKISEPIEIIVPEFKEPIPFSRESEPSKDFQHSLGKRFKEYIEKINDFSKKQKTPPKKKIVSSPLDILDDVIGAELKELKAIFPSKPFKHLEGKPPVYNGHPSSISSAHRFFVERSVLQSMELPASESDVFRNYKWLLKKRKPHPTSDFHTKAFFGSAMSSKERKKHEKEVEARVIEWTAENEKWIAYQTEEAEKLDDAARFAIPPPDPWKPVEITDFMRSFEGEECEEPMFPFTDCTHVLRVRCDRAATMLSVIARYFPQRMYDFLKAHPWCLEVLCESIAIPCVQDLFATILTGVMRSDQMKYPFDTTIRADAQNRYDDCPFALHPIVENVLPSFNHIE</sequence>
<evidence type="ECO:0000313" key="1">
    <source>
        <dbReference type="EMBL" id="GKT28033.1"/>
    </source>
</evidence>
<feature type="non-terminal residue" evidence="1">
    <location>
        <position position="481"/>
    </location>
</feature>
<proteinExistence type="predicted"/>
<evidence type="ECO:0000313" key="2">
    <source>
        <dbReference type="Proteomes" id="UP001057375"/>
    </source>
</evidence>
<reference evidence="1" key="1">
    <citation type="submission" date="2022-03" db="EMBL/GenBank/DDBJ databases">
        <title>Draft genome sequence of Aduncisulcus paluster, a free-living microaerophilic Fornicata.</title>
        <authorList>
            <person name="Yuyama I."/>
            <person name="Kume K."/>
            <person name="Tamura T."/>
            <person name="Inagaki Y."/>
            <person name="Hashimoto T."/>
        </authorList>
    </citation>
    <scope>NUCLEOTIDE SEQUENCE</scope>
    <source>
        <strain evidence="1">NY0171</strain>
    </source>
</reference>
<keyword evidence="2" id="KW-1185">Reference proteome</keyword>
<gene>
    <name evidence="1" type="ORF">ADUPG1_000373</name>
</gene>
<protein>
    <submittedName>
        <fullName evidence="1">Uncharacterized protein</fullName>
    </submittedName>
</protein>
<organism evidence="1 2">
    <name type="scientific">Aduncisulcus paluster</name>
    <dbReference type="NCBI Taxonomy" id="2918883"/>
    <lineage>
        <taxon>Eukaryota</taxon>
        <taxon>Metamonada</taxon>
        <taxon>Carpediemonas-like organisms</taxon>
        <taxon>Aduncisulcus</taxon>
    </lineage>
</organism>
<dbReference type="Proteomes" id="UP001057375">
    <property type="component" value="Unassembled WGS sequence"/>
</dbReference>
<name>A0ABQ5K640_9EUKA</name>
<comment type="caution">
    <text evidence="1">The sequence shown here is derived from an EMBL/GenBank/DDBJ whole genome shotgun (WGS) entry which is preliminary data.</text>
</comment>
<dbReference type="EMBL" id="BQXS01000128">
    <property type="protein sequence ID" value="GKT28033.1"/>
    <property type="molecule type" value="Genomic_DNA"/>
</dbReference>